<dbReference type="AlphaFoldDB" id="Q4PNI1"/>
<name>Q4PNI1_UNCMB</name>
<dbReference type="Pfam" id="PF05834">
    <property type="entry name" value="Lycopene_cycl"/>
    <property type="match status" value="1"/>
</dbReference>
<reference evidence="1" key="1">
    <citation type="journal article" date="2005" name="PLoS Biol.">
        <title>New insights into metabolic properties of marine bacteria encoding proteorhodopsins.</title>
        <authorList>
            <person name="Sabehi G."/>
            <person name="Loy A."/>
            <person name="Jung K.H."/>
            <person name="Partha R."/>
            <person name="Spudich J.L."/>
            <person name="Isaacson T."/>
            <person name="Hirschberg J."/>
            <person name="Wagner M."/>
            <person name="Beja O."/>
        </authorList>
    </citation>
    <scope>NUCLEOTIDE SEQUENCE</scope>
</reference>
<accession>Q4PNI1</accession>
<protein>
    <submittedName>
        <fullName evidence="1">Putative lycopene cyclase</fullName>
    </submittedName>
</protein>
<sequence>MSIQTKTVKAKTVAIVGGGCAGWSLAARVDQLSANTVTLYLKEETNPSHNWGFWQMPWLSDALSKKRAMWNSWQIITDEGIVTHHSRNHAYCSITSDDWFDWCQKRFHSAATTTEIIRLPVTNTDKNMLMTSNHKKRYDLIYDSRPPKADKNILLQHFKGLEIKTSIPVFNSKAAVLMDFRVSQENGIHFMYVLGYDQYTALVESTFFSTSPHREEVYDEAIRDYLSRIYNVTSFEIVKSEKGIIPMGDVRPKDQNPFLYSIGSNAGAIRPSSGYAFSFIQKQITQFLDRQTKPTNPHKKHDLMMDLIFLEVLKSHPEKAQRLFFKLARALNGDSFARFLSGEANIKDYFLVINSMPKWLFINQAVRVIIEKWKRIAKWA</sequence>
<dbReference type="EMBL" id="DQ065755">
    <property type="protein sequence ID" value="AAY68318.1"/>
    <property type="molecule type" value="Genomic_DNA"/>
</dbReference>
<organism evidence="1">
    <name type="scientific">Uncultured marine bacterium 66A03</name>
    <dbReference type="NCBI Taxonomy" id="331677"/>
    <lineage>
        <taxon>Bacteria</taxon>
        <taxon>environmental samples</taxon>
    </lineage>
</organism>
<proteinExistence type="predicted"/>
<evidence type="ECO:0000313" key="1">
    <source>
        <dbReference type="EMBL" id="AAY68318.1"/>
    </source>
</evidence>
<dbReference type="InterPro" id="IPR036188">
    <property type="entry name" value="FAD/NAD-bd_sf"/>
</dbReference>
<dbReference type="SUPFAM" id="SSF51905">
    <property type="entry name" value="FAD/NAD(P)-binding domain"/>
    <property type="match status" value="1"/>
</dbReference>